<comment type="caution">
    <text evidence="8">The sequence shown here is derived from an EMBL/GenBank/DDBJ whole genome shotgun (WGS) entry which is preliminary data.</text>
</comment>
<evidence type="ECO:0000256" key="1">
    <source>
        <dbReference type="ARBA" id="ARBA00004141"/>
    </source>
</evidence>
<proteinExistence type="inferred from homology"/>
<dbReference type="RefSeq" id="XP_013255610.1">
    <property type="nucleotide sequence ID" value="XM_013400156.1"/>
</dbReference>
<feature type="transmembrane region" description="Helical" evidence="6">
    <location>
        <begin position="134"/>
        <end position="155"/>
    </location>
</feature>
<gene>
    <name evidence="8" type="ORF">A1O9_10928</name>
</gene>
<dbReference type="InterPro" id="IPR049326">
    <property type="entry name" value="Rhodopsin_dom_fungi"/>
</dbReference>
<evidence type="ECO:0000259" key="7">
    <source>
        <dbReference type="Pfam" id="PF20684"/>
    </source>
</evidence>
<dbReference type="PANTHER" id="PTHR33048">
    <property type="entry name" value="PTH11-LIKE INTEGRAL MEMBRANE PROTEIN (AFU_ORTHOLOGUE AFUA_5G11245)"/>
    <property type="match status" value="1"/>
</dbReference>
<evidence type="ECO:0000313" key="8">
    <source>
        <dbReference type="EMBL" id="KEF53020.1"/>
    </source>
</evidence>
<evidence type="ECO:0000313" key="9">
    <source>
        <dbReference type="Proteomes" id="UP000027920"/>
    </source>
</evidence>
<dbReference type="EMBL" id="AMGV01000015">
    <property type="protein sequence ID" value="KEF53020.1"/>
    <property type="molecule type" value="Genomic_DNA"/>
</dbReference>
<sequence>MAGKCPDCPAESLGSAGRGHNLVVTSVVAPILATFLVSNRLYWRFRMLGRFGLDDLATVLATAFLIAQCTASIAAVNFGYSSPLDVLERQQASQALNCFFLVQIFYKLTINCTKLSVLFLYLRIFVDRPWFVRTCWVLIPFVLCACICFTIATLMQCSPMSSAWHPWNAERICVNIYGLWYSNAIYNIFTDFIIVLMVLPVIFTLKLPIRQKIALTGVFGLGGIVCAASISRLTTLYASAYGTDVTAGSLVSTIWTTVEAGLGVICANLPMLRTPIQHIFPRLFPSRSGTNQISNRSISLPCRSSHSTTMVSPLAGPQAASYIASYGDAVRSVQVSLDSSNTFNDISYPRDECYWRPCLDSLPENSDLELRAVPSPQPNEEPLDHISEAEQDWYQCRQVAW</sequence>
<feature type="transmembrane region" description="Helical" evidence="6">
    <location>
        <begin position="212"/>
        <end position="230"/>
    </location>
</feature>
<dbReference type="PANTHER" id="PTHR33048:SF55">
    <property type="entry name" value="INTEGRAL MEMBRANE PROTEIN"/>
    <property type="match status" value="1"/>
</dbReference>
<keyword evidence="9" id="KW-1185">Reference proteome</keyword>
<feature type="transmembrane region" description="Helical" evidence="6">
    <location>
        <begin position="22"/>
        <end position="43"/>
    </location>
</feature>
<comment type="similarity">
    <text evidence="5">Belongs to the SAT4 family.</text>
</comment>
<dbReference type="HOGENOM" id="CLU_028200_0_2_1"/>
<evidence type="ECO:0000256" key="3">
    <source>
        <dbReference type="ARBA" id="ARBA00022989"/>
    </source>
</evidence>
<feature type="domain" description="Rhodopsin" evidence="7">
    <location>
        <begin position="40"/>
        <end position="277"/>
    </location>
</feature>
<keyword evidence="4 6" id="KW-0472">Membrane</keyword>
<dbReference type="GO" id="GO:0016020">
    <property type="term" value="C:membrane"/>
    <property type="evidence" value="ECO:0007669"/>
    <property type="project" value="UniProtKB-SubCell"/>
</dbReference>
<dbReference type="Proteomes" id="UP000027920">
    <property type="component" value="Unassembled WGS sequence"/>
</dbReference>
<keyword evidence="2 6" id="KW-0812">Transmembrane</keyword>
<dbReference type="AlphaFoldDB" id="A0A072PBQ8"/>
<feature type="transmembrane region" description="Helical" evidence="6">
    <location>
        <begin position="184"/>
        <end position="205"/>
    </location>
</feature>
<dbReference type="Pfam" id="PF20684">
    <property type="entry name" value="Fung_rhodopsin"/>
    <property type="match status" value="1"/>
</dbReference>
<dbReference type="GeneID" id="25285829"/>
<dbReference type="OrthoDB" id="10017208at2759"/>
<keyword evidence="3 6" id="KW-1133">Transmembrane helix</keyword>
<feature type="transmembrane region" description="Helical" evidence="6">
    <location>
        <begin position="250"/>
        <end position="272"/>
    </location>
</feature>
<feature type="transmembrane region" description="Helical" evidence="6">
    <location>
        <begin position="100"/>
        <end position="122"/>
    </location>
</feature>
<protein>
    <recommendedName>
        <fullName evidence="7">Rhodopsin domain-containing protein</fullName>
    </recommendedName>
</protein>
<evidence type="ECO:0000256" key="2">
    <source>
        <dbReference type="ARBA" id="ARBA00022692"/>
    </source>
</evidence>
<dbReference type="InterPro" id="IPR052337">
    <property type="entry name" value="SAT4-like"/>
</dbReference>
<dbReference type="VEuPathDB" id="FungiDB:A1O9_10928"/>
<name>A0A072PBQ8_9EURO</name>
<organism evidence="8 9">
    <name type="scientific">Exophiala aquamarina CBS 119918</name>
    <dbReference type="NCBI Taxonomy" id="1182545"/>
    <lineage>
        <taxon>Eukaryota</taxon>
        <taxon>Fungi</taxon>
        <taxon>Dikarya</taxon>
        <taxon>Ascomycota</taxon>
        <taxon>Pezizomycotina</taxon>
        <taxon>Eurotiomycetes</taxon>
        <taxon>Chaetothyriomycetidae</taxon>
        <taxon>Chaetothyriales</taxon>
        <taxon>Herpotrichiellaceae</taxon>
        <taxon>Exophiala</taxon>
    </lineage>
</organism>
<evidence type="ECO:0000256" key="5">
    <source>
        <dbReference type="ARBA" id="ARBA00038359"/>
    </source>
</evidence>
<evidence type="ECO:0000256" key="6">
    <source>
        <dbReference type="SAM" id="Phobius"/>
    </source>
</evidence>
<reference evidence="8 9" key="1">
    <citation type="submission" date="2013-03" db="EMBL/GenBank/DDBJ databases">
        <title>The Genome Sequence of Exophiala aquamarina CBS 119918.</title>
        <authorList>
            <consortium name="The Broad Institute Genomics Platform"/>
            <person name="Cuomo C."/>
            <person name="de Hoog S."/>
            <person name="Gorbushina A."/>
            <person name="Walker B."/>
            <person name="Young S.K."/>
            <person name="Zeng Q."/>
            <person name="Gargeya S."/>
            <person name="Fitzgerald M."/>
            <person name="Haas B."/>
            <person name="Abouelleil A."/>
            <person name="Allen A.W."/>
            <person name="Alvarado L."/>
            <person name="Arachchi H.M."/>
            <person name="Berlin A.M."/>
            <person name="Chapman S.B."/>
            <person name="Gainer-Dewar J."/>
            <person name="Goldberg J."/>
            <person name="Griggs A."/>
            <person name="Gujja S."/>
            <person name="Hansen M."/>
            <person name="Howarth C."/>
            <person name="Imamovic A."/>
            <person name="Ireland A."/>
            <person name="Larimer J."/>
            <person name="McCowan C."/>
            <person name="Murphy C."/>
            <person name="Pearson M."/>
            <person name="Poon T.W."/>
            <person name="Priest M."/>
            <person name="Roberts A."/>
            <person name="Saif S."/>
            <person name="Shea T."/>
            <person name="Sisk P."/>
            <person name="Sykes S."/>
            <person name="Wortman J."/>
            <person name="Nusbaum C."/>
            <person name="Birren B."/>
        </authorList>
    </citation>
    <scope>NUCLEOTIDE SEQUENCE [LARGE SCALE GENOMIC DNA]</scope>
    <source>
        <strain evidence="8 9">CBS 119918</strain>
    </source>
</reference>
<evidence type="ECO:0000256" key="4">
    <source>
        <dbReference type="ARBA" id="ARBA00023136"/>
    </source>
</evidence>
<feature type="transmembrane region" description="Helical" evidence="6">
    <location>
        <begin position="55"/>
        <end position="80"/>
    </location>
</feature>
<accession>A0A072PBQ8</accession>
<comment type="subcellular location">
    <subcellularLocation>
        <location evidence="1">Membrane</location>
        <topology evidence="1">Multi-pass membrane protein</topology>
    </subcellularLocation>
</comment>